<evidence type="ECO:0000313" key="1">
    <source>
        <dbReference type="EMBL" id="GIQ61433.1"/>
    </source>
</evidence>
<comment type="caution">
    <text evidence="1">The sequence shown here is derived from an EMBL/GenBank/DDBJ whole genome shotgun (WGS) entry which is preliminary data.</text>
</comment>
<gene>
    <name evidence="1" type="ORF">PACILC2_00010</name>
</gene>
<dbReference type="Proteomes" id="UP000680304">
    <property type="component" value="Unassembled WGS sequence"/>
</dbReference>
<keyword evidence="2" id="KW-1185">Reference proteome</keyword>
<proteinExistence type="predicted"/>
<name>A0ABQ4MZT1_9BACL</name>
<accession>A0ABQ4MZT1</accession>
<sequence length="51" mass="5911">MLEHHNLVTITLAFYNFESLEIIKQLSQEYIDIVNRLSQQAVENQSFPSAS</sequence>
<reference evidence="1 2" key="1">
    <citation type="submission" date="2021-04" db="EMBL/GenBank/DDBJ databases">
        <title>Draft genome sequence of Paenibacillus cisolokensis, LC2-13A.</title>
        <authorList>
            <person name="Uke A."/>
            <person name="Chhe C."/>
            <person name="Baramee S."/>
            <person name="Kosugi A."/>
        </authorList>
    </citation>
    <scope>NUCLEOTIDE SEQUENCE [LARGE SCALE GENOMIC DNA]</scope>
    <source>
        <strain evidence="1 2">LC2-13A</strain>
    </source>
</reference>
<evidence type="ECO:0000313" key="2">
    <source>
        <dbReference type="Proteomes" id="UP000680304"/>
    </source>
</evidence>
<dbReference type="EMBL" id="BOVJ01000001">
    <property type="protein sequence ID" value="GIQ61433.1"/>
    <property type="molecule type" value="Genomic_DNA"/>
</dbReference>
<protein>
    <recommendedName>
        <fullName evidence="3">Integrase</fullName>
    </recommendedName>
</protein>
<organism evidence="1 2">
    <name type="scientific">Paenibacillus cisolokensis</name>
    <dbReference type="NCBI Taxonomy" id="1658519"/>
    <lineage>
        <taxon>Bacteria</taxon>
        <taxon>Bacillati</taxon>
        <taxon>Bacillota</taxon>
        <taxon>Bacilli</taxon>
        <taxon>Bacillales</taxon>
        <taxon>Paenibacillaceae</taxon>
        <taxon>Paenibacillus</taxon>
    </lineage>
</organism>
<evidence type="ECO:0008006" key="3">
    <source>
        <dbReference type="Google" id="ProtNLM"/>
    </source>
</evidence>